<keyword evidence="7" id="KW-0812">Transmembrane</keyword>
<dbReference type="CDD" id="cd13877">
    <property type="entry name" value="CuRO_2_Fet3p_like"/>
    <property type="match status" value="1"/>
</dbReference>
<feature type="domain" description="Plastocyanin-like" evidence="19">
    <location>
        <begin position="156"/>
        <end position="289"/>
    </location>
</feature>
<dbReference type="CDD" id="cd13851">
    <property type="entry name" value="CuRO_1_Fet3p"/>
    <property type="match status" value="1"/>
</dbReference>
<feature type="domain" description="Plastocyanin-like" evidence="21">
    <location>
        <begin position="31"/>
        <end position="147"/>
    </location>
</feature>
<dbReference type="GeneID" id="30990630"/>
<organism evidence="22 23">
    <name type="scientific">Cyberlindnera jadinii (strain ATCC 18201 / CBS 1600 / BCRC 20928 / JCM 3617 / NBRC 0987 / NRRL Y-1542)</name>
    <name type="common">Torula yeast</name>
    <name type="synonym">Candida utilis</name>
    <dbReference type="NCBI Taxonomy" id="983966"/>
    <lineage>
        <taxon>Eukaryota</taxon>
        <taxon>Fungi</taxon>
        <taxon>Dikarya</taxon>
        <taxon>Ascomycota</taxon>
        <taxon>Saccharomycotina</taxon>
        <taxon>Saccharomycetes</taxon>
        <taxon>Phaffomycetales</taxon>
        <taxon>Phaffomycetaceae</taxon>
        <taxon>Cyberlindnera</taxon>
    </lineage>
</organism>
<keyword evidence="17" id="KW-0325">Glycoprotein</keyword>
<accession>A0A1E4S7Z0</accession>
<dbReference type="PROSITE" id="PS00079">
    <property type="entry name" value="MULTICOPPER_OXIDASE1"/>
    <property type="match status" value="2"/>
</dbReference>
<keyword evidence="6" id="KW-0410">Iron transport</keyword>
<dbReference type="InterPro" id="IPR044130">
    <property type="entry name" value="CuRO_2_Fet3-like"/>
</dbReference>
<evidence type="ECO:0000256" key="15">
    <source>
        <dbReference type="ARBA" id="ARBA00023065"/>
    </source>
</evidence>
<dbReference type="GO" id="GO:0004322">
    <property type="term" value="F:ferroxidase activity"/>
    <property type="evidence" value="ECO:0007669"/>
    <property type="project" value="TreeGrafter"/>
</dbReference>
<evidence type="ECO:0000313" key="23">
    <source>
        <dbReference type="Proteomes" id="UP000094389"/>
    </source>
</evidence>
<dbReference type="Proteomes" id="UP000094389">
    <property type="component" value="Unassembled WGS sequence"/>
</dbReference>
<keyword evidence="16" id="KW-0472">Membrane</keyword>
<dbReference type="Pfam" id="PF07731">
    <property type="entry name" value="Cu-oxidase_2"/>
    <property type="match status" value="1"/>
</dbReference>
<dbReference type="Gene3D" id="2.60.40.420">
    <property type="entry name" value="Cupredoxins - blue copper proteins"/>
    <property type="match status" value="3"/>
</dbReference>
<dbReference type="InterPro" id="IPR033138">
    <property type="entry name" value="Cu_oxidase_CS"/>
</dbReference>
<dbReference type="GO" id="GO:0005886">
    <property type="term" value="C:plasma membrane"/>
    <property type="evidence" value="ECO:0007669"/>
    <property type="project" value="UniProtKB-SubCell"/>
</dbReference>
<evidence type="ECO:0000256" key="16">
    <source>
        <dbReference type="ARBA" id="ARBA00023136"/>
    </source>
</evidence>
<keyword evidence="9 18" id="KW-0732">Signal</keyword>
<dbReference type="FunFam" id="2.60.40.420:FF:000024">
    <property type="entry name" value="FET5p Multicopper oxidase"/>
    <property type="match status" value="1"/>
</dbReference>
<evidence type="ECO:0000256" key="7">
    <source>
        <dbReference type="ARBA" id="ARBA00022692"/>
    </source>
</evidence>
<keyword evidence="13" id="KW-0408">Iron</keyword>
<sequence>MSTVRLLITALVLLVLPQAAVAKTHTFHYTAEWVDANPDGLHVKKMVGFNGQWPLPEIHIDKGDRVELYLTNGLENQNTSLHFHGLFMHGQNYMDGPEMVTQCPIPPGETYLYNFTTHEQVGSYWYHSHTGAQYSDGLRGAFIIHDPDVPFEYDDEKVITISETYHRQYDDLTREFKNRYNPTGAEPIPQNLLLNDTQNATIHFEADKTYLLRFINVGVFVSQYVYLEDHEMTIVEVDGVYVEPKTVEYLYIAVAQRYSVLVKAKKTTDKNYALMQKFDNTMLDSIPQDLKLAAMSSIVYDAKQAAPKPYSFVPSGSFNEINLRPLNKTELLDEPDYRITLDVIMDNLGDGINYAFFNNITYVAPKVPTLLSVLSSGEHATDAKIYGSNTHSYVLQPHDIVEIVVNNQDSGRHPFHLHGHTFQVVQKSQAFEEDEQEAYDPDNHEPFQKYPLIRDTVILEPFGYIVLRFRADNPGVWFFHCHLDWHLEQGLAIVLVEDPLAIQEQTPPDDFYRICEACGVPTRGNAAGHVNDWFDLQGEPVQPAPLPEGFTLKGYVAFAISTLIGIYGLWSIIQYGLEDAVQDDKAVFDKLERILKENDMIQVPLLSGNDASEEAQ</sequence>
<evidence type="ECO:0000256" key="17">
    <source>
        <dbReference type="ARBA" id="ARBA00023180"/>
    </source>
</evidence>
<evidence type="ECO:0000256" key="1">
    <source>
        <dbReference type="ARBA" id="ARBA00001935"/>
    </source>
</evidence>
<feature type="chain" id="PRO_5009162679" evidence="18">
    <location>
        <begin position="23"/>
        <end position="616"/>
    </location>
</feature>
<dbReference type="EMBL" id="KV453926">
    <property type="protein sequence ID" value="ODV75631.1"/>
    <property type="molecule type" value="Genomic_DNA"/>
</dbReference>
<comment type="similarity">
    <text evidence="3">Belongs to the multicopper oxidase family.</text>
</comment>
<evidence type="ECO:0000256" key="11">
    <source>
        <dbReference type="ARBA" id="ARBA00022989"/>
    </source>
</evidence>
<evidence type="ECO:0000256" key="18">
    <source>
        <dbReference type="SAM" id="SignalP"/>
    </source>
</evidence>
<gene>
    <name evidence="22" type="ORF">CYBJADRAFT_171539</name>
</gene>
<keyword evidence="14" id="KW-0186">Copper</keyword>
<dbReference type="OrthoDB" id="2121828at2759"/>
<dbReference type="PANTHER" id="PTHR11709:SF434">
    <property type="entry name" value="IRON TRANSPORT MULTICOPPER OXIDASE FET5-RELATED"/>
    <property type="match status" value="1"/>
</dbReference>
<dbReference type="OMA" id="GHNFQIV"/>
<dbReference type="GO" id="GO:0010106">
    <property type="term" value="P:cellular response to iron ion starvation"/>
    <property type="evidence" value="ECO:0007669"/>
    <property type="project" value="TreeGrafter"/>
</dbReference>
<evidence type="ECO:0000256" key="12">
    <source>
        <dbReference type="ARBA" id="ARBA00023002"/>
    </source>
</evidence>
<keyword evidence="12" id="KW-0560">Oxidoreductase</keyword>
<keyword evidence="23" id="KW-1185">Reference proteome</keyword>
<keyword evidence="8" id="KW-0479">Metal-binding</keyword>
<dbReference type="CDD" id="cd13899">
    <property type="entry name" value="CuRO_3_Fet3p"/>
    <property type="match status" value="1"/>
</dbReference>
<dbReference type="STRING" id="983966.A0A1E4S7Z0"/>
<dbReference type="RefSeq" id="XP_020072670.1">
    <property type="nucleotide sequence ID" value="XM_020216234.1"/>
</dbReference>
<dbReference type="InterPro" id="IPR011707">
    <property type="entry name" value="Cu-oxidase-like_N"/>
</dbReference>
<evidence type="ECO:0000256" key="13">
    <source>
        <dbReference type="ARBA" id="ARBA00023004"/>
    </source>
</evidence>
<evidence type="ECO:0000256" key="9">
    <source>
        <dbReference type="ARBA" id="ARBA00022729"/>
    </source>
</evidence>
<reference evidence="22 23" key="1">
    <citation type="journal article" date="2016" name="Proc. Natl. Acad. Sci. U.S.A.">
        <title>Comparative genomics of biotechnologically important yeasts.</title>
        <authorList>
            <person name="Riley R."/>
            <person name="Haridas S."/>
            <person name="Wolfe K.H."/>
            <person name="Lopes M.R."/>
            <person name="Hittinger C.T."/>
            <person name="Goeker M."/>
            <person name="Salamov A.A."/>
            <person name="Wisecaver J.H."/>
            <person name="Long T.M."/>
            <person name="Calvey C.H."/>
            <person name="Aerts A.L."/>
            <person name="Barry K.W."/>
            <person name="Choi C."/>
            <person name="Clum A."/>
            <person name="Coughlan A.Y."/>
            <person name="Deshpande S."/>
            <person name="Douglass A.P."/>
            <person name="Hanson S.J."/>
            <person name="Klenk H.-P."/>
            <person name="LaButti K.M."/>
            <person name="Lapidus A."/>
            <person name="Lindquist E.A."/>
            <person name="Lipzen A.M."/>
            <person name="Meier-Kolthoff J.P."/>
            <person name="Ohm R.A."/>
            <person name="Otillar R.P."/>
            <person name="Pangilinan J.L."/>
            <person name="Peng Y."/>
            <person name="Rokas A."/>
            <person name="Rosa C.A."/>
            <person name="Scheuner C."/>
            <person name="Sibirny A.A."/>
            <person name="Slot J.C."/>
            <person name="Stielow J.B."/>
            <person name="Sun H."/>
            <person name="Kurtzman C.P."/>
            <person name="Blackwell M."/>
            <person name="Grigoriev I.V."/>
            <person name="Jeffries T.W."/>
        </authorList>
    </citation>
    <scope>NUCLEOTIDE SEQUENCE [LARGE SCALE GENOMIC DNA]</scope>
    <source>
        <strain evidence="23">ATCC 18201 / CBS 1600 / BCRC 20928 / JCM 3617 / NBRC 0987 / NRRL Y-1542</strain>
    </source>
</reference>
<proteinExistence type="inferred from homology"/>
<dbReference type="FunFam" id="2.60.40.420:FF:000025">
    <property type="entry name" value="FET5p Multicopper oxidase"/>
    <property type="match status" value="1"/>
</dbReference>
<keyword evidence="5" id="KW-1003">Cell membrane</keyword>
<evidence type="ECO:0000256" key="14">
    <source>
        <dbReference type="ARBA" id="ARBA00023008"/>
    </source>
</evidence>
<dbReference type="InterPro" id="IPR002355">
    <property type="entry name" value="Cu_oxidase_Cu_BS"/>
</dbReference>
<dbReference type="Pfam" id="PF07732">
    <property type="entry name" value="Cu-oxidase_3"/>
    <property type="match status" value="1"/>
</dbReference>
<keyword evidence="4" id="KW-0813">Transport</keyword>
<protein>
    <submittedName>
        <fullName evidence="22">Iron transport multicopper oxidase</fullName>
    </submittedName>
</protein>
<evidence type="ECO:0000259" key="21">
    <source>
        <dbReference type="Pfam" id="PF07732"/>
    </source>
</evidence>
<evidence type="ECO:0000256" key="4">
    <source>
        <dbReference type="ARBA" id="ARBA00022448"/>
    </source>
</evidence>
<feature type="domain" description="Plastocyanin-like" evidence="20">
    <location>
        <begin position="362"/>
        <end position="499"/>
    </location>
</feature>
<keyword evidence="15" id="KW-0406">Ion transport</keyword>
<evidence type="ECO:0000256" key="10">
    <source>
        <dbReference type="ARBA" id="ARBA00022737"/>
    </source>
</evidence>
<dbReference type="PROSITE" id="PS00080">
    <property type="entry name" value="MULTICOPPER_OXIDASE2"/>
    <property type="match status" value="1"/>
</dbReference>
<keyword evidence="10" id="KW-0677">Repeat</keyword>
<feature type="signal peptide" evidence="18">
    <location>
        <begin position="1"/>
        <end position="22"/>
    </location>
</feature>
<dbReference type="AlphaFoldDB" id="A0A1E4S7Z0"/>
<evidence type="ECO:0000256" key="6">
    <source>
        <dbReference type="ARBA" id="ARBA00022496"/>
    </source>
</evidence>
<evidence type="ECO:0000256" key="8">
    <source>
        <dbReference type="ARBA" id="ARBA00022723"/>
    </source>
</evidence>
<dbReference type="SUPFAM" id="SSF49503">
    <property type="entry name" value="Cupredoxins"/>
    <property type="match status" value="3"/>
</dbReference>
<dbReference type="FunFam" id="2.60.40.420:FF:000022">
    <property type="entry name" value="FET5p Multicopper oxidase"/>
    <property type="match status" value="1"/>
</dbReference>
<dbReference type="GO" id="GO:0033215">
    <property type="term" value="P:reductive iron assimilation"/>
    <property type="evidence" value="ECO:0007669"/>
    <property type="project" value="TreeGrafter"/>
</dbReference>
<evidence type="ECO:0000256" key="2">
    <source>
        <dbReference type="ARBA" id="ARBA00004162"/>
    </source>
</evidence>
<dbReference type="Pfam" id="PF00394">
    <property type="entry name" value="Cu-oxidase"/>
    <property type="match status" value="1"/>
</dbReference>
<evidence type="ECO:0000313" key="22">
    <source>
        <dbReference type="EMBL" id="ODV75631.1"/>
    </source>
</evidence>
<dbReference type="PANTHER" id="PTHR11709">
    <property type="entry name" value="MULTI-COPPER OXIDASE"/>
    <property type="match status" value="1"/>
</dbReference>
<dbReference type="InterPro" id="IPR011706">
    <property type="entry name" value="Cu-oxidase_C"/>
</dbReference>
<dbReference type="InterPro" id="IPR008972">
    <property type="entry name" value="Cupredoxin"/>
</dbReference>
<dbReference type="GO" id="GO:0000329">
    <property type="term" value="C:fungal-type vacuole membrane"/>
    <property type="evidence" value="ECO:0007669"/>
    <property type="project" value="TreeGrafter"/>
</dbReference>
<name>A0A1E4S7Z0_CYBJN</name>
<dbReference type="InterPro" id="IPR045087">
    <property type="entry name" value="Cu-oxidase_fam"/>
</dbReference>
<evidence type="ECO:0000256" key="5">
    <source>
        <dbReference type="ARBA" id="ARBA00022475"/>
    </source>
</evidence>
<dbReference type="InterPro" id="IPR001117">
    <property type="entry name" value="Cu-oxidase_2nd"/>
</dbReference>
<comment type="cofactor">
    <cofactor evidence="1">
        <name>Cu cation</name>
        <dbReference type="ChEBI" id="CHEBI:23378"/>
    </cofactor>
</comment>
<dbReference type="GO" id="GO:0005507">
    <property type="term" value="F:copper ion binding"/>
    <property type="evidence" value="ECO:0007669"/>
    <property type="project" value="InterPro"/>
</dbReference>
<evidence type="ECO:0000259" key="19">
    <source>
        <dbReference type="Pfam" id="PF00394"/>
    </source>
</evidence>
<evidence type="ECO:0000259" key="20">
    <source>
        <dbReference type="Pfam" id="PF07731"/>
    </source>
</evidence>
<evidence type="ECO:0000256" key="3">
    <source>
        <dbReference type="ARBA" id="ARBA00010609"/>
    </source>
</evidence>
<keyword evidence="11" id="KW-1133">Transmembrane helix</keyword>
<comment type="subcellular location">
    <subcellularLocation>
        <location evidence="2">Cell membrane</location>
        <topology evidence="2">Single-pass membrane protein</topology>
    </subcellularLocation>
</comment>